<dbReference type="RefSeq" id="WP_192396100.1">
    <property type="nucleotide sequence ID" value="NZ_CAJHIU010000003.1"/>
</dbReference>
<dbReference type="Proteomes" id="UP000641152">
    <property type="component" value="Unassembled WGS sequence"/>
</dbReference>
<comment type="caution">
    <text evidence="2">The sequence shown here is derived from an EMBL/GenBank/DDBJ whole genome shotgun (WGS) entry which is preliminary data.</text>
</comment>
<keyword evidence="3" id="KW-1185">Reference proteome</keyword>
<keyword evidence="1" id="KW-0812">Transmembrane</keyword>
<dbReference type="EMBL" id="JACXST010000003">
    <property type="protein sequence ID" value="MBD9363424.1"/>
    <property type="molecule type" value="Genomic_DNA"/>
</dbReference>
<proteinExistence type="predicted"/>
<evidence type="ECO:0000313" key="2">
    <source>
        <dbReference type="EMBL" id="MBD9363424.1"/>
    </source>
</evidence>
<feature type="transmembrane region" description="Helical" evidence="1">
    <location>
        <begin position="32"/>
        <end position="51"/>
    </location>
</feature>
<evidence type="ECO:0000256" key="1">
    <source>
        <dbReference type="SAM" id="Phobius"/>
    </source>
</evidence>
<evidence type="ECO:0000313" key="3">
    <source>
        <dbReference type="Proteomes" id="UP000641152"/>
    </source>
</evidence>
<reference evidence="2 3" key="1">
    <citation type="submission" date="2020-09" db="EMBL/GenBank/DDBJ databases">
        <title>Methylomonas albis sp. nov. and Methylomonas fluvii sp. nov.: Two cold-adapted methanotrophs from the River Elbe and an amended description of Methylovulum psychrotolerans strain Eb1.</title>
        <authorList>
            <person name="Bussmann I.K."/>
            <person name="Klings K.-W."/>
            <person name="Warnstedt J."/>
            <person name="Hoppert M."/>
            <person name="Saborowski A."/>
            <person name="Horn F."/>
            <person name="Liebner S."/>
        </authorList>
    </citation>
    <scope>NUCLEOTIDE SEQUENCE [LARGE SCALE GENOMIC DNA]</scope>
    <source>
        <strain evidence="2 3">EbB</strain>
    </source>
</reference>
<accession>A0ABR9DJY5</accession>
<name>A0ABR9DJY5_9GAMM</name>
<keyword evidence="1" id="KW-0472">Membrane</keyword>
<organism evidence="2 3">
    <name type="scientific">Methylomonas fluvii</name>
    <dbReference type="NCBI Taxonomy" id="1854564"/>
    <lineage>
        <taxon>Bacteria</taxon>
        <taxon>Pseudomonadati</taxon>
        <taxon>Pseudomonadota</taxon>
        <taxon>Gammaproteobacteria</taxon>
        <taxon>Methylococcales</taxon>
        <taxon>Methylococcaceae</taxon>
        <taxon>Methylomonas</taxon>
    </lineage>
</organism>
<gene>
    <name evidence="2" type="ORF">EBB_23665</name>
</gene>
<keyword evidence="1" id="KW-1133">Transmembrane helix</keyword>
<protein>
    <submittedName>
        <fullName evidence="2">Uncharacterized protein</fullName>
    </submittedName>
</protein>
<sequence length="69" mass="7474">MALIRKVPPSVAALLTSFSKYAKPSIPGHRILAVWLTINQALLIVGIAFELSSAKPAGVPFYRLRANDI</sequence>